<evidence type="ECO:0000256" key="1">
    <source>
        <dbReference type="SAM" id="Coils"/>
    </source>
</evidence>
<keyword evidence="1" id="KW-0175">Coiled coil</keyword>
<protein>
    <submittedName>
        <fullName evidence="3">Uncharacterized protein</fullName>
    </submittedName>
</protein>
<evidence type="ECO:0000313" key="4">
    <source>
        <dbReference type="Proteomes" id="UP000248066"/>
    </source>
</evidence>
<dbReference type="Proteomes" id="UP000248066">
    <property type="component" value="Unassembled WGS sequence"/>
</dbReference>
<dbReference type="RefSeq" id="WP_110518344.1">
    <property type="nucleotide sequence ID" value="NZ_PDOF01000001.1"/>
</dbReference>
<keyword evidence="4" id="KW-1185">Reference proteome</keyword>
<gene>
    <name evidence="3" type="ORF">CR205_07645</name>
</gene>
<sequence>MNKKGKDQSGSRKNPYTEDLGPLSPQQLAVILAMLTNVLRVKAVLITVDQTVEVVLQGNLKKQKKEIQNMLNELSEEKVDEWMRMLQKFNND</sequence>
<comment type="caution">
    <text evidence="3">The sequence shown here is derived from an EMBL/GenBank/DDBJ whole genome shotgun (WGS) entry which is preliminary data.</text>
</comment>
<feature type="coiled-coil region" evidence="1">
    <location>
        <begin position="53"/>
        <end position="92"/>
    </location>
</feature>
<feature type="compositionally biased region" description="Basic and acidic residues" evidence="2">
    <location>
        <begin position="1"/>
        <end position="10"/>
    </location>
</feature>
<dbReference type="OrthoDB" id="2887830at2"/>
<dbReference type="EMBL" id="PDOF01000001">
    <property type="protein sequence ID" value="PYZ98455.1"/>
    <property type="molecule type" value="Genomic_DNA"/>
</dbReference>
<name>A0A2W0HLN2_9BACI</name>
<dbReference type="AlphaFoldDB" id="A0A2W0HLN2"/>
<reference evidence="3 4" key="1">
    <citation type="submission" date="2017-10" db="EMBL/GenBank/DDBJ databases">
        <title>Bacillus sp. nov., a halophilic bacterium isolated from a Yangshapao Lake.</title>
        <authorList>
            <person name="Wang H."/>
        </authorList>
    </citation>
    <scope>NUCLEOTIDE SEQUENCE [LARGE SCALE GENOMIC DNA]</scope>
    <source>
        <strain evidence="3 4">YSP-3</strain>
    </source>
</reference>
<evidence type="ECO:0000313" key="3">
    <source>
        <dbReference type="EMBL" id="PYZ98455.1"/>
    </source>
</evidence>
<feature type="region of interest" description="Disordered" evidence="2">
    <location>
        <begin position="1"/>
        <end position="22"/>
    </location>
</feature>
<evidence type="ECO:0000256" key="2">
    <source>
        <dbReference type="SAM" id="MobiDB-lite"/>
    </source>
</evidence>
<organism evidence="3 4">
    <name type="scientific">Alteribacter lacisalsi</name>
    <dbReference type="NCBI Taxonomy" id="2045244"/>
    <lineage>
        <taxon>Bacteria</taxon>
        <taxon>Bacillati</taxon>
        <taxon>Bacillota</taxon>
        <taxon>Bacilli</taxon>
        <taxon>Bacillales</taxon>
        <taxon>Bacillaceae</taxon>
        <taxon>Alteribacter</taxon>
    </lineage>
</organism>
<proteinExistence type="predicted"/>
<accession>A0A2W0HLN2</accession>